<evidence type="ECO:0000313" key="3">
    <source>
        <dbReference type="Proteomes" id="UP000321303"/>
    </source>
</evidence>
<dbReference type="PANTHER" id="PTHR34700">
    <property type="entry name" value="POTASSIUM BINDING PROTEIN KBP"/>
    <property type="match status" value="1"/>
</dbReference>
<sequence>MAAKQHAYRSLRGALLLTTAMLLSPGAAAFEGDRSVVKLSPQVRTLPHREAIKAIPMDSVKAFLRQHRVVNDAEALQALAYVVGGDNRRLISGAGDTLYVRGEVPRQGRVGIYRPAEDYQALDGTPLGTELINVGVARQISSEGEIARIEVLSAHQEVRVNDIILPLEARELSTELTPRAPLNAVDGHIIAVPGGVRFIGRLQVVTLDVGTLDGLQAGHMLRVNQQGELVNDPRTEELIRLPSTEAGRVMVFKPYDHVSYALVMQASRVLEKGDQVASSGN</sequence>
<evidence type="ECO:0000256" key="1">
    <source>
        <dbReference type="SAM" id="SignalP"/>
    </source>
</evidence>
<protein>
    <recommendedName>
        <fullName evidence="4">Peptidoglycan-binding protein</fullName>
    </recommendedName>
</protein>
<comment type="caution">
    <text evidence="2">The sequence shown here is derived from an EMBL/GenBank/DDBJ whole genome shotgun (WGS) entry which is preliminary data.</text>
</comment>
<dbReference type="Proteomes" id="UP000321303">
    <property type="component" value="Unassembled WGS sequence"/>
</dbReference>
<reference evidence="2 3" key="1">
    <citation type="submission" date="2019-07" db="EMBL/GenBank/DDBJ databases">
        <title>Whole genome shotgun sequence of Halomonas variabilis NBRC 102410.</title>
        <authorList>
            <person name="Hosoyama A."/>
            <person name="Uohara A."/>
            <person name="Ohji S."/>
            <person name="Ichikawa N."/>
        </authorList>
    </citation>
    <scope>NUCLEOTIDE SEQUENCE [LARGE SCALE GENOMIC DNA]</scope>
    <source>
        <strain evidence="2 3">NBRC 102410</strain>
    </source>
</reference>
<gene>
    <name evidence="2" type="ORF">HVA01_16670</name>
</gene>
<evidence type="ECO:0008006" key="4">
    <source>
        <dbReference type="Google" id="ProtNLM"/>
    </source>
</evidence>
<keyword evidence="1" id="KW-0732">Signal</keyword>
<dbReference type="PANTHER" id="PTHR34700:SF8">
    <property type="entry name" value="POTASSIUM BINDING PROTEIN KBP"/>
    <property type="match status" value="1"/>
</dbReference>
<dbReference type="AlphaFoldDB" id="A0A511UPS6"/>
<name>A0A511UPS6_9GAMM</name>
<proteinExistence type="predicted"/>
<accession>A0A511UPS6</accession>
<feature type="chain" id="PRO_5021945558" description="Peptidoglycan-binding protein" evidence="1">
    <location>
        <begin position="30"/>
        <end position="281"/>
    </location>
</feature>
<keyword evidence="3" id="KW-1185">Reference proteome</keyword>
<evidence type="ECO:0000313" key="2">
    <source>
        <dbReference type="EMBL" id="GEN28021.1"/>
    </source>
</evidence>
<dbReference type="EMBL" id="BJXV01000009">
    <property type="protein sequence ID" value="GEN28021.1"/>
    <property type="molecule type" value="Genomic_DNA"/>
</dbReference>
<organism evidence="2 3">
    <name type="scientific">Halovibrio variabilis</name>
    <dbReference type="NCBI Taxonomy" id="31910"/>
    <lineage>
        <taxon>Bacteria</taxon>
        <taxon>Pseudomonadati</taxon>
        <taxon>Pseudomonadota</taxon>
        <taxon>Gammaproteobacteria</taxon>
        <taxon>Oceanospirillales</taxon>
        <taxon>Halomonadaceae</taxon>
        <taxon>Halovibrio</taxon>
    </lineage>
</organism>
<dbReference type="InterPro" id="IPR052196">
    <property type="entry name" value="Bact_Kbp"/>
</dbReference>
<feature type="signal peptide" evidence="1">
    <location>
        <begin position="1"/>
        <end position="29"/>
    </location>
</feature>
<dbReference type="OrthoDB" id="9765158at2"/>